<feature type="transmembrane region" description="Helical" evidence="7">
    <location>
        <begin position="45"/>
        <end position="64"/>
    </location>
</feature>
<dbReference type="SUPFAM" id="SSF103473">
    <property type="entry name" value="MFS general substrate transporter"/>
    <property type="match status" value="1"/>
</dbReference>
<evidence type="ECO:0000256" key="6">
    <source>
        <dbReference type="ARBA" id="ARBA00023136"/>
    </source>
</evidence>
<evidence type="ECO:0000256" key="4">
    <source>
        <dbReference type="ARBA" id="ARBA00022692"/>
    </source>
</evidence>
<keyword evidence="5 7" id="KW-1133">Transmembrane helix</keyword>
<feature type="transmembrane region" description="Helical" evidence="7">
    <location>
        <begin position="369"/>
        <end position="391"/>
    </location>
</feature>
<evidence type="ECO:0000256" key="3">
    <source>
        <dbReference type="ARBA" id="ARBA00022475"/>
    </source>
</evidence>
<keyword evidence="3" id="KW-1003">Cell membrane</keyword>
<feature type="transmembrane region" description="Helical" evidence="7">
    <location>
        <begin position="103"/>
        <end position="128"/>
    </location>
</feature>
<keyword evidence="6 7" id="KW-0472">Membrane</keyword>
<feature type="transmembrane region" description="Helical" evidence="7">
    <location>
        <begin position="291"/>
        <end position="313"/>
    </location>
</feature>
<reference evidence="9" key="1">
    <citation type="submission" date="2021-01" db="EMBL/GenBank/DDBJ databases">
        <title>Genomic Encyclopedia of Type Strains, Phase IV (KMG-IV): sequencing the most valuable type-strain genomes for metagenomic binning, comparative biology and taxonomic classification.</title>
        <authorList>
            <person name="Goeker M."/>
        </authorList>
    </citation>
    <scope>NUCLEOTIDE SEQUENCE</scope>
    <source>
        <strain evidence="9">DSM 21943</strain>
    </source>
</reference>
<dbReference type="PROSITE" id="PS50850">
    <property type="entry name" value="MFS"/>
    <property type="match status" value="1"/>
</dbReference>
<keyword evidence="4 7" id="KW-0812">Transmembrane</keyword>
<feature type="transmembrane region" description="Helical" evidence="7">
    <location>
        <begin position="12"/>
        <end position="33"/>
    </location>
</feature>
<evidence type="ECO:0000313" key="9">
    <source>
        <dbReference type="EMBL" id="MBM7837334.1"/>
    </source>
</evidence>
<dbReference type="InterPro" id="IPR020846">
    <property type="entry name" value="MFS_dom"/>
</dbReference>
<keyword evidence="10" id="KW-1185">Reference proteome</keyword>
<evidence type="ECO:0000256" key="5">
    <source>
        <dbReference type="ARBA" id="ARBA00022989"/>
    </source>
</evidence>
<dbReference type="InterPro" id="IPR036259">
    <property type="entry name" value="MFS_trans_sf"/>
</dbReference>
<dbReference type="Proteomes" id="UP001179280">
    <property type="component" value="Unassembled WGS sequence"/>
</dbReference>
<dbReference type="PANTHER" id="PTHR23513">
    <property type="entry name" value="INTEGRAL MEMBRANE EFFLUX PROTEIN-RELATED"/>
    <property type="match status" value="1"/>
</dbReference>
<dbReference type="Gene3D" id="1.20.1250.20">
    <property type="entry name" value="MFS general substrate transporter like domains"/>
    <property type="match status" value="1"/>
</dbReference>
<evidence type="ECO:0000313" key="10">
    <source>
        <dbReference type="Proteomes" id="UP001179280"/>
    </source>
</evidence>
<dbReference type="RefSeq" id="WP_204464258.1">
    <property type="nucleotide sequence ID" value="NZ_JAFBCV010000001.1"/>
</dbReference>
<evidence type="ECO:0000259" key="8">
    <source>
        <dbReference type="PROSITE" id="PS50850"/>
    </source>
</evidence>
<accession>A0ABS2SP78</accession>
<dbReference type="InterPro" id="IPR011701">
    <property type="entry name" value="MFS"/>
</dbReference>
<feature type="transmembrane region" description="Helical" evidence="7">
    <location>
        <begin position="172"/>
        <end position="191"/>
    </location>
</feature>
<organism evidence="9 10">
    <name type="scientific">Shouchella xiaoxiensis</name>
    <dbReference type="NCBI Taxonomy" id="766895"/>
    <lineage>
        <taxon>Bacteria</taxon>
        <taxon>Bacillati</taxon>
        <taxon>Bacillota</taxon>
        <taxon>Bacilli</taxon>
        <taxon>Bacillales</taxon>
        <taxon>Bacillaceae</taxon>
        <taxon>Shouchella</taxon>
    </lineage>
</organism>
<gene>
    <name evidence="9" type="ORF">JOC54_000565</name>
</gene>
<dbReference type="EMBL" id="JAFBCV010000001">
    <property type="protein sequence ID" value="MBM7837334.1"/>
    <property type="molecule type" value="Genomic_DNA"/>
</dbReference>
<dbReference type="PANTHER" id="PTHR23513:SF6">
    <property type="entry name" value="MAJOR FACILITATOR SUPERFAMILY ASSOCIATED DOMAIN-CONTAINING PROTEIN"/>
    <property type="match status" value="1"/>
</dbReference>
<comment type="subcellular location">
    <subcellularLocation>
        <location evidence="1">Cell membrane</location>
        <topology evidence="1">Multi-pass membrane protein</topology>
    </subcellularLocation>
</comment>
<evidence type="ECO:0000256" key="2">
    <source>
        <dbReference type="ARBA" id="ARBA00022448"/>
    </source>
</evidence>
<feature type="domain" description="Major facilitator superfamily (MFS) profile" evidence="8">
    <location>
        <begin position="171"/>
        <end position="409"/>
    </location>
</feature>
<comment type="caution">
    <text evidence="9">The sequence shown here is derived from an EMBL/GenBank/DDBJ whole genome shotgun (WGS) entry which is preliminary data.</text>
</comment>
<dbReference type="Pfam" id="PF07690">
    <property type="entry name" value="MFS_1"/>
    <property type="match status" value="1"/>
</dbReference>
<evidence type="ECO:0000256" key="1">
    <source>
        <dbReference type="ARBA" id="ARBA00004651"/>
    </source>
</evidence>
<name>A0ABS2SP78_9BACI</name>
<feature type="transmembrane region" description="Helical" evidence="7">
    <location>
        <begin position="76"/>
        <end position="97"/>
    </location>
</feature>
<feature type="transmembrane region" description="Helical" evidence="7">
    <location>
        <begin position="149"/>
        <end position="166"/>
    </location>
</feature>
<dbReference type="CDD" id="cd06173">
    <property type="entry name" value="MFS_MefA_like"/>
    <property type="match status" value="1"/>
</dbReference>
<feature type="transmembrane region" description="Helical" evidence="7">
    <location>
        <begin position="220"/>
        <end position="240"/>
    </location>
</feature>
<evidence type="ECO:0000256" key="7">
    <source>
        <dbReference type="SAM" id="Phobius"/>
    </source>
</evidence>
<feature type="transmembrane region" description="Helical" evidence="7">
    <location>
        <begin position="260"/>
        <end position="279"/>
    </location>
</feature>
<proteinExistence type="predicted"/>
<keyword evidence="2" id="KW-0813">Transport</keyword>
<protein>
    <submittedName>
        <fullName evidence="9">MFS family permease</fullName>
    </submittedName>
</protein>
<sequence length="409" mass="45621">MSNSIKKDVRLWMLIAANFSSAIGMGILSIGVAWLILEQPQGEKLLGIIMVVTTILIFFGAPYIGSLVDRFSRKRLFQLNQVFIFLIVFPIALFGYWNQELTTWQLLALYIASVIYYSIHYPTMLAFVQEIFDSKTHNRLNGVLEIQSQAASMIAGGLAGILFQLMDPARLLMAVAIGFVMSFVLLSSIPYQRKFIKRDHTTIFSSMFAGVPFIKQHWKICLSIFALTIPFLTLMVGNYLRPVFIQTTLEADASIYGFSNMIYSIGAVLAGIFIPIIYAKWGPWIASMLAVATYTVSLVFIAVLPFIGLFLFMQVLTGIGNAGSRICKQNLMMAHIPNAFIGRVNGIFEAVGTSIRLALLLAFTYALDWISVQTAFFITAILSFAGLLFLIKRKNELEAVPEARFEQSA</sequence>